<evidence type="ECO:0000313" key="2">
    <source>
        <dbReference type="EMBL" id="GAA2477419.1"/>
    </source>
</evidence>
<comment type="caution">
    <text evidence="3">The sequence shown here is derived from an EMBL/GenBank/DDBJ whole genome shotgun (WGS) entry which is preliminary data.</text>
</comment>
<protein>
    <submittedName>
        <fullName evidence="3">Transposase</fullName>
    </submittedName>
</protein>
<proteinExistence type="predicted"/>
<name>A0ABN3MBV9_9MICO</name>
<dbReference type="Gene3D" id="1.10.10.10">
    <property type="entry name" value="Winged helix-like DNA-binding domain superfamily/Winged helix DNA-binding domain"/>
    <property type="match status" value="1"/>
</dbReference>
<accession>A0ABN3MBV9</accession>
<dbReference type="Proteomes" id="UP001500730">
    <property type="component" value="Unassembled WGS sequence"/>
</dbReference>
<gene>
    <name evidence="2" type="ORF">GCM10009858_13530</name>
    <name evidence="3" type="ORF">GCM10009858_41760</name>
</gene>
<keyword evidence="4" id="KW-1185">Reference proteome</keyword>
<dbReference type="InterPro" id="IPR036388">
    <property type="entry name" value="WH-like_DNA-bd_sf"/>
</dbReference>
<evidence type="ECO:0000313" key="4">
    <source>
        <dbReference type="Proteomes" id="UP001500730"/>
    </source>
</evidence>
<dbReference type="EMBL" id="BAAARE010000005">
    <property type="protein sequence ID" value="GAA2477419.1"/>
    <property type="molecule type" value="Genomic_DNA"/>
</dbReference>
<organism evidence="3 4">
    <name type="scientific">Terrabacter carboxydivorans</name>
    <dbReference type="NCBI Taxonomy" id="619730"/>
    <lineage>
        <taxon>Bacteria</taxon>
        <taxon>Bacillati</taxon>
        <taxon>Actinomycetota</taxon>
        <taxon>Actinomycetes</taxon>
        <taxon>Micrococcales</taxon>
        <taxon>Intrasporangiaceae</taxon>
        <taxon>Terrabacter</taxon>
    </lineage>
</organism>
<evidence type="ECO:0000313" key="3">
    <source>
        <dbReference type="EMBL" id="GAA2499080.1"/>
    </source>
</evidence>
<reference evidence="3" key="3">
    <citation type="submission" date="2023-12" db="EMBL/GenBank/DDBJ databases">
        <authorList>
            <person name="Sun Q."/>
            <person name="Inoue M."/>
        </authorList>
    </citation>
    <scope>NUCLEOTIDE SEQUENCE</scope>
    <source>
        <strain evidence="3">JCM 16259</strain>
    </source>
</reference>
<reference evidence="2" key="1">
    <citation type="journal article" date="2014" name="Int. J. Syst. Evol. Microbiol.">
        <title>Complete genome of a new Firmicutes species belonging to the dominant human colonic microbiota ('Ruminococcus bicirculans') reveals two chromosomes and a selective capacity to utilize plant glucans.</title>
        <authorList>
            <consortium name="NISC Comparative Sequencing Program"/>
            <person name="Wegmann U."/>
            <person name="Louis P."/>
            <person name="Goesmann A."/>
            <person name="Henrissat B."/>
            <person name="Duncan S.H."/>
            <person name="Flint H.J."/>
        </authorList>
    </citation>
    <scope>NUCLEOTIDE SEQUENCE</scope>
    <source>
        <strain evidence="2">JCM 16259</strain>
    </source>
</reference>
<dbReference type="InterPro" id="IPR002514">
    <property type="entry name" value="Transposase_8"/>
</dbReference>
<dbReference type="EMBL" id="BAAARE010000026">
    <property type="protein sequence ID" value="GAA2499080.1"/>
    <property type="molecule type" value="Genomic_DNA"/>
</dbReference>
<sequence>MAAPRKYPEELRERAIRMAVDLRRDPDTKAGAVKRVGDQLGINPDTLRNWVQQAEVDEGHRPGVTSAEAKRIAELEREVKELRRANEILRTASAFFAAAELDRKLK</sequence>
<dbReference type="SUPFAM" id="SSF46689">
    <property type="entry name" value="Homeodomain-like"/>
    <property type="match status" value="1"/>
</dbReference>
<dbReference type="Pfam" id="PF01527">
    <property type="entry name" value="HTH_Tnp_1"/>
    <property type="match status" value="1"/>
</dbReference>
<feature type="coiled-coil region" evidence="1">
    <location>
        <begin position="65"/>
        <end position="92"/>
    </location>
</feature>
<dbReference type="RefSeq" id="WP_344257030.1">
    <property type="nucleotide sequence ID" value="NZ_BAAARE010000026.1"/>
</dbReference>
<dbReference type="InterPro" id="IPR009057">
    <property type="entry name" value="Homeodomain-like_sf"/>
</dbReference>
<reference evidence="3 4" key="2">
    <citation type="journal article" date="2019" name="Int. J. Syst. Evol. Microbiol.">
        <title>The Global Catalogue of Microorganisms (GCM) 10K type strain sequencing project: providing services to taxonomists for standard genome sequencing and annotation.</title>
        <authorList>
            <consortium name="The Broad Institute Genomics Platform"/>
            <consortium name="The Broad Institute Genome Sequencing Center for Infectious Disease"/>
            <person name="Wu L."/>
            <person name="Ma J."/>
        </authorList>
    </citation>
    <scope>NUCLEOTIDE SEQUENCE [LARGE SCALE GENOMIC DNA]</scope>
    <source>
        <strain evidence="3 4">JCM 16259</strain>
    </source>
</reference>
<evidence type="ECO:0000256" key="1">
    <source>
        <dbReference type="SAM" id="Coils"/>
    </source>
</evidence>
<keyword evidence="1" id="KW-0175">Coiled coil</keyword>